<feature type="transmembrane region" description="Helical" evidence="2">
    <location>
        <begin position="475"/>
        <end position="497"/>
    </location>
</feature>
<protein>
    <recommendedName>
        <fullName evidence="5">Transmembrane protein</fullName>
    </recommendedName>
</protein>
<name>A0A9K3CV69_9EUKA</name>
<dbReference type="Proteomes" id="UP000265618">
    <property type="component" value="Unassembled WGS sequence"/>
</dbReference>
<evidence type="ECO:0000256" key="1">
    <source>
        <dbReference type="SAM" id="MobiDB-lite"/>
    </source>
</evidence>
<feature type="region of interest" description="Disordered" evidence="1">
    <location>
        <begin position="688"/>
        <end position="730"/>
    </location>
</feature>
<keyword evidence="2" id="KW-0812">Transmembrane</keyword>
<sequence length="749" mass="82565">MQQTEHPSGASPQRPPALSPFSFRAPSIPIDWRAVSGLDVADVIEGNRVEALDQESPSDTFGFSGAVMKEIRLTRWEAVYHLVIFLQMQALAYYLGRYLGLPYDWLRYTRWFTVFLLDFRTLSLPPLHTMETEDGSYLPFLPCALFTLTLSLVTAVAFYLFGFVFTELRQDHQLQRERSRLMAHSASQRSLSGNGSARSLDTARSEKAASTLGSKIMSLKRFTTWGSPEAAEGGMVKSRSQVALYLDTNTTYNREDIAFPDKAETRSINRLKLLTLLYELSVAPCASMVARLMVPDTLYGVGHDSSLSSRTWQVQVVTVYAALVGAVVLIGIPVYLLMHCHRLFPAVDRVLFESVLRQMEVGLGFGLTHNYRSDRAMLVAVFSGSGIWRAVRCCLIGVITFTAYTRTPTTVNTALTGVGALIALCVLGVMSVYRVMLPRVGSILSHLSLALMCAPLTLLAMGSDNSMLSSASLNQTLLLLGVGCVAGVTITFIAACVNKSWPVPKCLGNAPGDAIECARTVSNGVSFVQHLQHLPAVFTDLSVVEQMLESVETTRGLAQRRGLAPIAHLATNLGDVLAAELAARSKVSICRDARRDQHTVDNLREFALARAERLALIKPRWRRVLTKLLVIRAWTLLLEDVRRGDYHVGVGTEKSFSKSRLRNQEQPARVLDSALGMVDMDDVAGPEVSFSRTHTDEGSLSHSDESVTDSELEREIEREMHLGGVDSVNKGQKEPFYFELSKSSSVDDD</sequence>
<comment type="caution">
    <text evidence="3">The sequence shown here is derived from an EMBL/GenBank/DDBJ whole genome shotgun (WGS) entry which is preliminary data.</text>
</comment>
<dbReference type="AlphaFoldDB" id="A0A9K3CV69"/>
<accession>A0A9K3CV69</accession>
<feature type="transmembrane region" description="Helical" evidence="2">
    <location>
        <begin position="314"/>
        <end position="337"/>
    </location>
</feature>
<evidence type="ECO:0008006" key="5">
    <source>
        <dbReference type="Google" id="ProtNLM"/>
    </source>
</evidence>
<gene>
    <name evidence="3" type="ORF">KIPB_003298</name>
</gene>
<evidence type="ECO:0000256" key="2">
    <source>
        <dbReference type="SAM" id="Phobius"/>
    </source>
</evidence>
<feature type="transmembrane region" description="Helical" evidence="2">
    <location>
        <begin position="443"/>
        <end position="463"/>
    </location>
</feature>
<keyword evidence="2" id="KW-1133">Transmembrane helix</keyword>
<keyword evidence="2" id="KW-0472">Membrane</keyword>
<feature type="compositionally biased region" description="Basic and acidic residues" evidence="1">
    <location>
        <begin position="693"/>
        <end position="721"/>
    </location>
</feature>
<keyword evidence="4" id="KW-1185">Reference proteome</keyword>
<proteinExistence type="predicted"/>
<reference evidence="3 4" key="1">
    <citation type="journal article" date="2018" name="PLoS ONE">
        <title>The draft genome of Kipferlia bialata reveals reductive genome evolution in fornicate parasites.</title>
        <authorList>
            <person name="Tanifuji G."/>
            <person name="Takabayashi S."/>
            <person name="Kume K."/>
            <person name="Takagi M."/>
            <person name="Nakayama T."/>
            <person name="Kamikawa R."/>
            <person name="Inagaki Y."/>
            <person name="Hashimoto T."/>
        </authorList>
    </citation>
    <scope>NUCLEOTIDE SEQUENCE [LARGE SCALE GENOMIC DNA]</scope>
    <source>
        <strain evidence="3">NY0173</strain>
    </source>
</reference>
<feature type="transmembrane region" description="Helical" evidence="2">
    <location>
        <begin position="414"/>
        <end position="436"/>
    </location>
</feature>
<evidence type="ECO:0000313" key="3">
    <source>
        <dbReference type="EMBL" id="GIQ82204.1"/>
    </source>
</evidence>
<feature type="transmembrane region" description="Helical" evidence="2">
    <location>
        <begin position="276"/>
        <end position="294"/>
    </location>
</feature>
<dbReference type="EMBL" id="BDIP01000621">
    <property type="protein sequence ID" value="GIQ82204.1"/>
    <property type="molecule type" value="Genomic_DNA"/>
</dbReference>
<feature type="transmembrane region" description="Helical" evidence="2">
    <location>
        <begin position="78"/>
        <end position="96"/>
    </location>
</feature>
<organism evidence="3 4">
    <name type="scientific">Kipferlia bialata</name>
    <dbReference type="NCBI Taxonomy" id="797122"/>
    <lineage>
        <taxon>Eukaryota</taxon>
        <taxon>Metamonada</taxon>
        <taxon>Carpediemonas-like organisms</taxon>
        <taxon>Kipferlia</taxon>
    </lineage>
</organism>
<feature type="transmembrane region" description="Helical" evidence="2">
    <location>
        <begin position="137"/>
        <end position="166"/>
    </location>
</feature>
<feature type="transmembrane region" description="Helical" evidence="2">
    <location>
        <begin position="377"/>
        <end position="402"/>
    </location>
</feature>
<evidence type="ECO:0000313" key="4">
    <source>
        <dbReference type="Proteomes" id="UP000265618"/>
    </source>
</evidence>